<keyword evidence="1" id="KW-0732">Signal</keyword>
<dbReference type="InterPro" id="IPR001304">
    <property type="entry name" value="C-type_lectin-like"/>
</dbReference>
<organism evidence="3 4">
    <name type="scientific">Cylicocyclus nassatus</name>
    <name type="common">Nematode worm</name>
    <dbReference type="NCBI Taxonomy" id="53992"/>
    <lineage>
        <taxon>Eukaryota</taxon>
        <taxon>Metazoa</taxon>
        <taxon>Ecdysozoa</taxon>
        <taxon>Nematoda</taxon>
        <taxon>Chromadorea</taxon>
        <taxon>Rhabditida</taxon>
        <taxon>Rhabditina</taxon>
        <taxon>Rhabditomorpha</taxon>
        <taxon>Strongyloidea</taxon>
        <taxon>Strongylidae</taxon>
        <taxon>Cylicocyclus</taxon>
    </lineage>
</organism>
<gene>
    <name evidence="3" type="ORF">CYNAS_LOCUS13399</name>
</gene>
<dbReference type="InterPro" id="IPR050111">
    <property type="entry name" value="C-type_lectin/snaclec_domain"/>
</dbReference>
<feature type="signal peptide" evidence="1">
    <location>
        <begin position="1"/>
        <end position="16"/>
    </location>
</feature>
<dbReference type="PANTHER" id="PTHR22803">
    <property type="entry name" value="MANNOSE, PHOSPHOLIPASE, LECTIN RECEPTOR RELATED"/>
    <property type="match status" value="1"/>
</dbReference>
<dbReference type="AlphaFoldDB" id="A0AA36M7R8"/>
<feature type="chain" id="PRO_5041285989" description="C-type lectin domain-containing protein" evidence="1">
    <location>
        <begin position="17"/>
        <end position="192"/>
    </location>
</feature>
<dbReference type="InterPro" id="IPR016186">
    <property type="entry name" value="C-type_lectin-like/link_sf"/>
</dbReference>
<proteinExistence type="predicted"/>
<evidence type="ECO:0000256" key="1">
    <source>
        <dbReference type="SAM" id="SignalP"/>
    </source>
</evidence>
<dbReference type="Proteomes" id="UP001176961">
    <property type="component" value="Unassembled WGS sequence"/>
</dbReference>
<dbReference type="Gene3D" id="3.10.100.10">
    <property type="entry name" value="Mannose-Binding Protein A, subunit A"/>
    <property type="match status" value="1"/>
</dbReference>
<dbReference type="SUPFAM" id="SSF56436">
    <property type="entry name" value="C-type lectin-like"/>
    <property type="match status" value="1"/>
</dbReference>
<dbReference type="InterPro" id="IPR016187">
    <property type="entry name" value="CTDL_fold"/>
</dbReference>
<keyword evidence="4" id="KW-1185">Reference proteome</keyword>
<accession>A0AA36M7R8</accession>
<reference evidence="3" key="1">
    <citation type="submission" date="2023-07" db="EMBL/GenBank/DDBJ databases">
        <authorList>
            <consortium name="CYATHOMIX"/>
        </authorList>
    </citation>
    <scope>NUCLEOTIDE SEQUENCE</scope>
    <source>
        <strain evidence="3">N/A</strain>
    </source>
</reference>
<dbReference type="PROSITE" id="PS50041">
    <property type="entry name" value="C_TYPE_LECTIN_2"/>
    <property type="match status" value="1"/>
</dbReference>
<dbReference type="SMART" id="SM00034">
    <property type="entry name" value="CLECT"/>
    <property type="match status" value="1"/>
</dbReference>
<comment type="caution">
    <text evidence="3">The sequence shown here is derived from an EMBL/GenBank/DDBJ whole genome shotgun (WGS) entry which is preliminary data.</text>
</comment>
<feature type="domain" description="C-type lectin" evidence="2">
    <location>
        <begin position="58"/>
        <end position="181"/>
    </location>
</feature>
<dbReference type="Pfam" id="PF00059">
    <property type="entry name" value="Lectin_C"/>
    <property type="match status" value="1"/>
</dbReference>
<protein>
    <recommendedName>
        <fullName evidence="2">C-type lectin domain-containing protein</fullName>
    </recommendedName>
</protein>
<dbReference type="EMBL" id="CATQJL010000305">
    <property type="protein sequence ID" value="CAJ0601416.1"/>
    <property type="molecule type" value="Genomic_DNA"/>
</dbReference>
<name>A0AA36M7R8_CYLNA</name>
<evidence type="ECO:0000313" key="4">
    <source>
        <dbReference type="Proteomes" id="UP001176961"/>
    </source>
</evidence>
<evidence type="ECO:0000259" key="2">
    <source>
        <dbReference type="PROSITE" id="PS50041"/>
    </source>
</evidence>
<evidence type="ECO:0000313" key="3">
    <source>
        <dbReference type="EMBL" id="CAJ0601416.1"/>
    </source>
</evidence>
<sequence>MCSLEFLLLAISVVKAFINPVGNELISRSLEEPNCTCPLQAQQACPGHCESGWTYFRKTDACFKVFYWEDFDVAESICDMKGGHLASIHSFEENEFVIELAKTGVKGDNYLKGTWIGLKQANYPLSMEWSWTDGTKVDYTPWSPGQPNDNKGVCAQVFCDYMVDESLVYRKWNDTKCSDKMRTFLCKKAALH</sequence>